<name>A0A085M0F8_9BILA</name>
<gene>
    <name evidence="1" type="ORF">M513_08360</name>
</gene>
<keyword evidence="2" id="KW-1185">Reference proteome</keyword>
<evidence type="ECO:0000313" key="2">
    <source>
        <dbReference type="Proteomes" id="UP000030764"/>
    </source>
</evidence>
<dbReference type="AlphaFoldDB" id="A0A085M0F8"/>
<dbReference type="Proteomes" id="UP000030764">
    <property type="component" value="Unassembled WGS sequence"/>
</dbReference>
<organism evidence="1 2">
    <name type="scientific">Trichuris suis</name>
    <name type="common">pig whipworm</name>
    <dbReference type="NCBI Taxonomy" id="68888"/>
    <lineage>
        <taxon>Eukaryota</taxon>
        <taxon>Metazoa</taxon>
        <taxon>Ecdysozoa</taxon>
        <taxon>Nematoda</taxon>
        <taxon>Enoplea</taxon>
        <taxon>Dorylaimia</taxon>
        <taxon>Trichinellida</taxon>
        <taxon>Trichuridae</taxon>
        <taxon>Trichuris</taxon>
    </lineage>
</organism>
<dbReference type="EMBL" id="KL363249">
    <property type="protein sequence ID" value="KFD50704.1"/>
    <property type="molecule type" value="Genomic_DNA"/>
</dbReference>
<evidence type="ECO:0000313" key="1">
    <source>
        <dbReference type="EMBL" id="KFD50704.1"/>
    </source>
</evidence>
<reference evidence="1 2" key="1">
    <citation type="journal article" date="2014" name="Nat. Genet.">
        <title>Genome and transcriptome of the porcine whipworm Trichuris suis.</title>
        <authorList>
            <person name="Jex A.R."/>
            <person name="Nejsum P."/>
            <person name="Schwarz E.M."/>
            <person name="Hu L."/>
            <person name="Young N.D."/>
            <person name="Hall R.S."/>
            <person name="Korhonen P.K."/>
            <person name="Liao S."/>
            <person name="Thamsborg S."/>
            <person name="Xia J."/>
            <person name="Xu P."/>
            <person name="Wang S."/>
            <person name="Scheerlinck J.P."/>
            <person name="Hofmann A."/>
            <person name="Sternberg P.W."/>
            <person name="Wang J."/>
            <person name="Gasser R.B."/>
        </authorList>
    </citation>
    <scope>NUCLEOTIDE SEQUENCE [LARGE SCALE GENOMIC DNA]</scope>
    <source>
        <strain evidence="1">DCEP-RM93M</strain>
    </source>
</reference>
<proteinExistence type="predicted"/>
<accession>A0A085M0F8</accession>
<protein>
    <submittedName>
        <fullName evidence="1">Uncharacterized protein</fullName>
    </submittedName>
</protein>
<sequence length="76" mass="8488">MVYVRFWHGSELMGEMLLSRPLTILEETQGYFKQSDIPLDDIIVTGNHSAARGGPHGVHQIRSACPPAVVRTETIR</sequence>